<proteinExistence type="predicted"/>
<gene>
    <name evidence="2" type="ORF">FQN60_000669</name>
</gene>
<dbReference type="EMBL" id="VOFY01000013">
    <property type="protein sequence ID" value="KAA8586833.1"/>
    <property type="molecule type" value="Genomic_DNA"/>
</dbReference>
<sequence length="506" mass="56402">MDPTTPKSNPFSSSQLDQGGGDDHNRLRRGGNEGEGNQGGRWSEHDIGFTGDETEWDVRPGKVAGAWQQRSQHHRPPAQRDIQQSPTSRGLPEGCSSPLLRLPRYPSDSLLQGGGGSRVAVPQQAWGDPRAAVSWSPPGGDDYGGRLLHQASGLHPEPPGHLHLLPPSLPGNREPGTHSLCREHFINGVVVLLSQDGQLPGLLLLQPLEHGLVISLWRGLQQMVPEGLLVGELCLVLGPDQLCPRPLDRPQMPELQLLHRLVMSEQHGMLQVLLCLPFVQLLKKMRGAGVTKYLSSKILLHIVSGDEDPTLYSRFCDSRKLLSSFFCCTWMCCWNFFSSLGRLVFFEQLLHFLGEVVPLALQLFVQPQPVLIHLPFQLVLQGHQMLLMLPPHAFVSRHLLPQLRVLLVFLHLTGHLQDVDTGENQHMLPRGLSWCWLGLRGFIAGCLLPRETLLFFLETCMTELLDMTVWSPSISSSSLRLSWAASFRLLTELLWELALMDMLGMD</sequence>
<evidence type="ECO:0000313" key="2">
    <source>
        <dbReference type="EMBL" id="KAA8586833.1"/>
    </source>
</evidence>
<evidence type="ECO:0000313" key="3">
    <source>
        <dbReference type="Proteomes" id="UP000327493"/>
    </source>
</evidence>
<keyword evidence="3" id="KW-1185">Reference proteome</keyword>
<comment type="caution">
    <text evidence="2">The sequence shown here is derived from an EMBL/GenBank/DDBJ whole genome shotgun (WGS) entry which is preliminary data.</text>
</comment>
<accession>A0A5J5D102</accession>
<reference evidence="2 3" key="1">
    <citation type="submission" date="2019-08" db="EMBL/GenBank/DDBJ databases">
        <title>A chromosome-level genome assembly, high-density linkage maps, and genome scans reveal the genomic architecture of hybrid incompatibilities underlying speciation via character displacement in darters (Percidae: Etheostominae).</title>
        <authorList>
            <person name="Moran R.L."/>
            <person name="Catchen J.M."/>
            <person name="Fuller R.C."/>
        </authorList>
    </citation>
    <scope>NUCLEOTIDE SEQUENCE [LARGE SCALE GENOMIC DNA]</scope>
    <source>
        <strain evidence="2">EspeVRDwgs_2016</strain>
        <tissue evidence="2">Muscle</tissue>
    </source>
</reference>
<name>A0A5J5D102_9PERO</name>
<dbReference type="Proteomes" id="UP000327493">
    <property type="component" value="Chromosome 13"/>
</dbReference>
<evidence type="ECO:0000256" key="1">
    <source>
        <dbReference type="SAM" id="MobiDB-lite"/>
    </source>
</evidence>
<protein>
    <submittedName>
        <fullName evidence="2">Uncharacterized protein</fullName>
    </submittedName>
</protein>
<feature type="region of interest" description="Disordered" evidence="1">
    <location>
        <begin position="1"/>
        <end position="143"/>
    </location>
</feature>
<dbReference type="AlphaFoldDB" id="A0A5J5D102"/>
<feature type="compositionally biased region" description="Polar residues" evidence="1">
    <location>
        <begin position="1"/>
        <end position="17"/>
    </location>
</feature>
<organism evidence="2 3">
    <name type="scientific">Etheostoma spectabile</name>
    <name type="common">orangethroat darter</name>
    <dbReference type="NCBI Taxonomy" id="54343"/>
    <lineage>
        <taxon>Eukaryota</taxon>
        <taxon>Metazoa</taxon>
        <taxon>Chordata</taxon>
        <taxon>Craniata</taxon>
        <taxon>Vertebrata</taxon>
        <taxon>Euteleostomi</taxon>
        <taxon>Actinopterygii</taxon>
        <taxon>Neopterygii</taxon>
        <taxon>Teleostei</taxon>
        <taxon>Neoteleostei</taxon>
        <taxon>Acanthomorphata</taxon>
        <taxon>Eupercaria</taxon>
        <taxon>Perciformes</taxon>
        <taxon>Percoidei</taxon>
        <taxon>Percidae</taxon>
        <taxon>Etheostomatinae</taxon>
        <taxon>Etheostoma</taxon>
    </lineage>
</organism>